<evidence type="ECO:0000313" key="3">
    <source>
        <dbReference type="Proteomes" id="UP001500604"/>
    </source>
</evidence>
<dbReference type="Gene3D" id="3.40.630.30">
    <property type="match status" value="1"/>
</dbReference>
<feature type="domain" description="N-acetyltransferase" evidence="1">
    <location>
        <begin position="9"/>
        <end position="55"/>
    </location>
</feature>
<dbReference type="Proteomes" id="UP001500604">
    <property type="component" value="Unassembled WGS sequence"/>
</dbReference>
<accession>A0ABP8V416</accession>
<gene>
    <name evidence="2" type="ORF">GCM10023116_28340</name>
</gene>
<dbReference type="SUPFAM" id="SSF55729">
    <property type="entry name" value="Acyl-CoA N-acyltransferases (Nat)"/>
    <property type="match status" value="1"/>
</dbReference>
<protein>
    <recommendedName>
        <fullName evidence="1">N-acetyltransferase domain-containing protein</fullName>
    </recommendedName>
</protein>
<evidence type="ECO:0000259" key="1">
    <source>
        <dbReference type="Pfam" id="PF00583"/>
    </source>
</evidence>
<proteinExistence type="predicted"/>
<organism evidence="2 3">
    <name type="scientific">Kistimonas scapharcae</name>
    <dbReference type="NCBI Taxonomy" id="1036133"/>
    <lineage>
        <taxon>Bacteria</taxon>
        <taxon>Pseudomonadati</taxon>
        <taxon>Pseudomonadota</taxon>
        <taxon>Gammaproteobacteria</taxon>
        <taxon>Oceanospirillales</taxon>
        <taxon>Endozoicomonadaceae</taxon>
        <taxon>Kistimonas</taxon>
    </lineage>
</organism>
<evidence type="ECO:0000313" key="2">
    <source>
        <dbReference type="EMBL" id="GAA4650551.1"/>
    </source>
</evidence>
<dbReference type="InterPro" id="IPR000182">
    <property type="entry name" value="GNAT_dom"/>
</dbReference>
<dbReference type="Pfam" id="PF00583">
    <property type="entry name" value="Acetyltransf_1"/>
    <property type="match status" value="1"/>
</dbReference>
<dbReference type="RefSeq" id="WP_425559275.1">
    <property type="nucleotide sequence ID" value="NZ_BAABFL010000404.1"/>
</dbReference>
<dbReference type="InterPro" id="IPR016181">
    <property type="entry name" value="Acyl_CoA_acyltransferase"/>
</dbReference>
<sequence length="62" mass="7031">MGKPNLCGQEIRRHDIGSLLHEEVVKIAKRLGRNEILLDIFEVNDASKGFYNSFGIDPVYTI</sequence>
<name>A0ABP8V416_9GAMM</name>
<reference evidence="3" key="1">
    <citation type="journal article" date="2019" name="Int. J. Syst. Evol. Microbiol.">
        <title>The Global Catalogue of Microorganisms (GCM) 10K type strain sequencing project: providing services to taxonomists for standard genome sequencing and annotation.</title>
        <authorList>
            <consortium name="The Broad Institute Genomics Platform"/>
            <consortium name="The Broad Institute Genome Sequencing Center for Infectious Disease"/>
            <person name="Wu L."/>
            <person name="Ma J."/>
        </authorList>
    </citation>
    <scope>NUCLEOTIDE SEQUENCE [LARGE SCALE GENOMIC DNA]</scope>
    <source>
        <strain evidence="3">JCM 17805</strain>
    </source>
</reference>
<comment type="caution">
    <text evidence="2">The sequence shown here is derived from an EMBL/GenBank/DDBJ whole genome shotgun (WGS) entry which is preliminary data.</text>
</comment>
<dbReference type="EMBL" id="BAABFL010000404">
    <property type="protein sequence ID" value="GAA4650551.1"/>
    <property type="molecule type" value="Genomic_DNA"/>
</dbReference>
<keyword evidence="3" id="KW-1185">Reference proteome</keyword>